<dbReference type="PROSITE" id="PS51085">
    <property type="entry name" value="2FE2S_FER_2"/>
    <property type="match status" value="1"/>
</dbReference>
<evidence type="ECO:0000256" key="1">
    <source>
        <dbReference type="ARBA" id="ARBA00010914"/>
    </source>
</evidence>
<gene>
    <name evidence="8" type="ORF">OLUC0939_LOCUS1512</name>
</gene>
<comment type="similarity">
    <text evidence="1">Belongs to the adrenodoxin/putidaredoxin family.</text>
</comment>
<proteinExistence type="inferred from homology"/>
<dbReference type="InterPro" id="IPR001041">
    <property type="entry name" value="2Fe-2S_ferredoxin-type"/>
</dbReference>
<dbReference type="Pfam" id="PF00111">
    <property type="entry name" value="Fer2"/>
    <property type="match status" value="1"/>
</dbReference>
<dbReference type="EMBL" id="HBDX01001762">
    <property type="protein sequence ID" value="CAD8220792.1"/>
    <property type="molecule type" value="Transcribed_RNA"/>
</dbReference>
<reference evidence="8" key="1">
    <citation type="submission" date="2021-01" db="EMBL/GenBank/DDBJ databases">
        <authorList>
            <person name="Corre E."/>
            <person name="Pelletier E."/>
            <person name="Niang G."/>
            <person name="Scheremetjew M."/>
            <person name="Finn R."/>
            <person name="Kale V."/>
            <person name="Holt S."/>
            <person name="Cochrane G."/>
            <person name="Meng A."/>
            <person name="Brown T."/>
            <person name="Cohen L."/>
        </authorList>
    </citation>
    <scope>NUCLEOTIDE SEQUENCE</scope>
    <source>
        <strain evidence="8">Clade-A-BCC118000</strain>
    </source>
</reference>
<dbReference type="CDD" id="cd00207">
    <property type="entry name" value="fer2"/>
    <property type="match status" value="1"/>
</dbReference>
<name>A0A7R9XPM8_9CHLO</name>
<evidence type="ECO:0000256" key="2">
    <source>
        <dbReference type="ARBA" id="ARBA00022714"/>
    </source>
</evidence>
<feature type="domain" description="2Fe-2S ferredoxin-type" evidence="7">
    <location>
        <begin position="43"/>
        <end position="150"/>
    </location>
</feature>
<dbReference type="PANTHER" id="PTHR23426:SF65">
    <property type="entry name" value="FERREDOXIN-2, MITOCHONDRIAL"/>
    <property type="match status" value="1"/>
</dbReference>
<protein>
    <recommendedName>
        <fullName evidence="7">2Fe-2S ferredoxin-type domain-containing protein</fullName>
    </recommendedName>
</protein>
<evidence type="ECO:0000256" key="4">
    <source>
        <dbReference type="ARBA" id="ARBA00023004"/>
    </source>
</evidence>
<dbReference type="SUPFAM" id="SSF54292">
    <property type="entry name" value="2Fe-2S ferredoxin-like"/>
    <property type="match status" value="1"/>
</dbReference>
<evidence type="ECO:0000256" key="6">
    <source>
        <dbReference type="ARBA" id="ARBA00034078"/>
    </source>
</evidence>
<dbReference type="GO" id="GO:0005739">
    <property type="term" value="C:mitochondrion"/>
    <property type="evidence" value="ECO:0007669"/>
    <property type="project" value="TreeGrafter"/>
</dbReference>
<evidence type="ECO:0000256" key="5">
    <source>
        <dbReference type="ARBA" id="ARBA00023014"/>
    </source>
</evidence>
<dbReference type="InterPro" id="IPR036010">
    <property type="entry name" value="2Fe-2S_ferredoxin-like_sf"/>
</dbReference>
<evidence type="ECO:0000313" key="8">
    <source>
        <dbReference type="EMBL" id="CAD8220792.1"/>
    </source>
</evidence>
<dbReference type="PANTHER" id="PTHR23426">
    <property type="entry name" value="FERREDOXIN/ADRENODOXIN"/>
    <property type="match status" value="1"/>
</dbReference>
<organism evidence="8">
    <name type="scientific">Ostreococcus sp. 'lucimarinus'</name>
    <dbReference type="NCBI Taxonomy" id="242159"/>
    <lineage>
        <taxon>Eukaryota</taxon>
        <taxon>Viridiplantae</taxon>
        <taxon>Chlorophyta</taxon>
        <taxon>Mamiellophyceae</taxon>
        <taxon>Mamiellales</taxon>
        <taxon>Bathycoccaceae</taxon>
        <taxon>Ostreococcus</taxon>
    </lineage>
</organism>
<dbReference type="GO" id="GO:0051537">
    <property type="term" value="F:2 iron, 2 sulfur cluster binding"/>
    <property type="evidence" value="ECO:0007669"/>
    <property type="project" value="UniProtKB-KW"/>
</dbReference>
<dbReference type="Gene3D" id="3.10.20.30">
    <property type="match status" value="1"/>
</dbReference>
<dbReference type="InterPro" id="IPR012675">
    <property type="entry name" value="Beta-grasp_dom_sf"/>
</dbReference>
<accession>A0A7R9XPM8</accession>
<keyword evidence="5" id="KW-0411">Iron-sulfur</keyword>
<dbReference type="AlphaFoldDB" id="A0A7R9XPM8"/>
<sequence>MPGFTAARVARACPRSNCDAFRHRRTRARASSTARAPTPRAAVKVTFISEDGKSAPVTTTVEKPEVLRTVALDAKCELYAGVNKLLNCGGMGNCGTCGVDVLRGGEFLSERTDPEARKLSAGKLKESWRLSCQCVVDGPDGAELEVALRPKK</sequence>
<keyword evidence="3" id="KW-0479">Metal-binding</keyword>
<dbReference type="GO" id="GO:0140647">
    <property type="term" value="P:P450-containing electron transport chain"/>
    <property type="evidence" value="ECO:0007669"/>
    <property type="project" value="InterPro"/>
</dbReference>
<dbReference type="InterPro" id="IPR001055">
    <property type="entry name" value="Adrenodoxin-like"/>
</dbReference>
<comment type="cofactor">
    <cofactor evidence="6">
        <name>[2Fe-2S] cluster</name>
        <dbReference type="ChEBI" id="CHEBI:190135"/>
    </cofactor>
</comment>
<keyword evidence="2" id="KW-0001">2Fe-2S</keyword>
<keyword evidence="4" id="KW-0408">Iron</keyword>
<dbReference type="GO" id="GO:0046872">
    <property type="term" value="F:metal ion binding"/>
    <property type="evidence" value="ECO:0007669"/>
    <property type="project" value="UniProtKB-KW"/>
</dbReference>
<evidence type="ECO:0000256" key="3">
    <source>
        <dbReference type="ARBA" id="ARBA00022723"/>
    </source>
</evidence>
<dbReference type="GO" id="GO:0009055">
    <property type="term" value="F:electron transfer activity"/>
    <property type="evidence" value="ECO:0007669"/>
    <property type="project" value="TreeGrafter"/>
</dbReference>
<evidence type="ECO:0000259" key="7">
    <source>
        <dbReference type="PROSITE" id="PS51085"/>
    </source>
</evidence>